<sequence>MRYFDTTLLSTFVVVANSGTISSASPKLNLTNSTISEQLSKLEDFVGKKLMIRDRRGTSLTAEGQLLLIEAENILMSCSLALNKIRGINIAGEFRIAITDYFRPNDLTKILKRIQKKFPFLKLHISVVKSEDIKNNLFSNNYDLAIYMEFEDVIEGDTQPIKLLEEPLFWVKSHELEIDNSLLPIITMSSSCLLKDFTEQSLIQNKIPFYIAHTATGVKGITAAVEAGLGVSCLNKSALNDNIGVINSSYNLPQLPNIRFMLHLYSKQNPTTDMISQILIEEFT</sequence>
<dbReference type="Proteomes" id="UP001240164">
    <property type="component" value="Unassembled WGS sequence"/>
</dbReference>
<dbReference type="GO" id="GO:0003677">
    <property type="term" value="F:DNA binding"/>
    <property type="evidence" value="ECO:0007669"/>
    <property type="project" value="UniProtKB-KW"/>
</dbReference>
<dbReference type="PROSITE" id="PS50931">
    <property type="entry name" value="HTH_LYSR"/>
    <property type="match status" value="1"/>
</dbReference>
<dbReference type="PANTHER" id="PTHR30579:SF7">
    <property type="entry name" value="HTH-TYPE TRANSCRIPTIONAL REGULATOR LRHA-RELATED"/>
    <property type="match status" value="1"/>
</dbReference>
<dbReference type="Pfam" id="PF00126">
    <property type="entry name" value="HTH_1"/>
    <property type="match status" value="1"/>
</dbReference>
<keyword evidence="4" id="KW-0804">Transcription</keyword>
<dbReference type="RefSeq" id="WP_307009542.1">
    <property type="nucleotide sequence ID" value="NZ_JAUSQP010000001.1"/>
</dbReference>
<comment type="caution">
    <text evidence="6">The sequence shown here is derived from an EMBL/GenBank/DDBJ whole genome shotgun (WGS) entry which is preliminary data.</text>
</comment>
<organism evidence="6 7">
    <name type="scientific">Acinetobacter calcoaceticus</name>
    <dbReference type="NCBI Taxonomy" id="471"/>
    <lineage>
        <taxon>Bacteria</taxon>
        <taxon>Pseudomonadati</taxon>
        <taxon>Pseudomonadota</taxon>
        <taxon>Gammaproteobacteria</taxon>
        <taxon>Moraxellales</taxon>
        <taxon>Moraxellaceae</taxon>
        <taxon>Acinetobacter</taxon>
        <taxon>Acinetobacter calcoaceticus/baumannii complex</taxon>
    </lineage>
</organism>
<evidence type="ECO:0000256" key="2">
    <source>
        <dbReference type="ARBA" id="ARBA00023015"/>
    </source>
</evidence>
<dbReference type="SUPFAM" id="SSF53850">
    <property type="entry name" value="Periplasmic binding protein-like II"/>
    <property type="match status" value="1"/>
</dbReference>
<dbReference type="InterPro" id="IPR005119">
    <property type="entry name" value="LysR_subst-bd"/>
</dbReference>
<dbReference type="Gene3D" id="1.10.10.10">
    <property type="entry name" value="Winged helix-like DNA-binding domain superfamily/Winged helix DNA-binding domain"/>
    <property type="match status" value="1"/>
</dbReference>
<evidence type="ECO:0000256" key="3">
    <source>
        <dbReference type="ARBA" id="ARBA00023125"/>
    </source>
</evidence>
<evidence type="ECO:0000256" key="4">
    <source>
        <dbReference type="ARBA" id="ARBA00023163"/>
    </source>
</evidence>
<reference evidence="6 7" key="1">
    <citation type="submission" date="2023-07" db="EMBL/GenBank/DDBJ databases">
        <title>Sorghum-associated microbial communities from plants grown in Nebraska, USA.</title>
        <authorList>
            <person name="Schachtman D."/>
        </authorList>
    </citation>
    <scope>NUCLEOTIDE SEQUENCE [LARGE SCALE GENOMIC DNA]</scope>
    <source>
        <strain evidence="6 7">CC146</strain>
    </source>
</reference>
<evidence type="ECO:0000259" key="5">
    <source>
        <dbReference type="PROSITE" id="PS50931"/>
    </source>
</evidence>
<proteinExistence type="inferred from homology"/>
<dbReference type="InterPro" id="IPR036390">
    <property type="entry name" value="WH_DNA-bd_sf"/>
</dbReference>
<dbReference type="PANTHER" id="PTHR30579">
    <property type="entry name" value="TRANSCRIPTIONAL REGULATOR"/>
    <property type="match status" value="1"/>
</dbReference>
<comment type="similarity">
    <text evidence="1">Belongs to the LysR transcriptional regulatory family.</text>
</comment>
<evidence type="ECO:0000313" key="6">
    <source>
        <dbReference type="EMBL" id="MDP9802246.1"/>
    </source>
</evidence>
<dbReference type="SUPFAM" id="SSF46785">
    <property type="entry name" value="Winged helix' DNA-binding domain"/>
    <property type="match status" value="1"/>
</dbReference>
<evidence type="ECO:0000313" key="7">
    <source>
        <dbReference type="Proteomes" id="UP001240164"/>
    </source>
</evidence>
<gene>
    <name evidence="6" type="ORF">J2771_000500</name>
</gene>
<dbReference type="InterPro" id="IPR036388">
    <property type="entry name" value="WH-like_DNA-bd_sf"/>
</dbReference>
<name>A0ABD5AIU4_ACICA</name>
<dbReference type="EMBL" id="JAUSQP010000001">
    <property type="protein sequence ID" value="MDP9802246.1"/>
    <property type="molecule type" value="Genomic_DNA"/>
</dbReference>
<feature type="domain" description="HTH lysR-type" evidence="5">
    <location>
        <begin position="4"/>
        <end position="61"/>
    </location>
</feature>
<keyword evidence="3 6" id="KW-0238">DNA-binding</keyword>
<protein>
    <submittedName>
        <fullName evidence="6">DNA-binding transcriptional LysR family regulator</fullName>
    </submittedName>
</protein>
<dbReference type="AlphaFoldDB" id="A0ABD5AIU4"/>
<evidence type="ECO:0000256" key="1">
    <source>
        <dbReference type="ARBA" id="ARBA00009437"/>
    </source>
</evidence>
<dbReference type="InterPro" id="IPR000847">
    <property type="entry name" value="LysR_HTH_N"/>
</dbReference>
<accession>A0ABD5AIU4</accession>
<keyword evidence="2" id="KW-0805">Transcription regulation</keyword>
<dbReference type="InterPro" id="IPR050176">
    <property type="entry name" value="LTTR"/>
</dbReference>
<dbReference type="Pfam" id="PF03466">
    <property type="entry name" value="LysR_substrate"/>
    <property type="match status" value="1"/>
</dbReference>
<dbReference type="Gene3D" id="3.40.190.10">
    <property type="entry name" value="Periplasmic binding protein-like II"/>
    <property type="match status" value="2"/>
</dbReference>